<dbReference type="OrthoDB" id="9772725at2"/>
<evidence type="ECO:0000256" key="6">
    <source>
        <dbReference type="ARBA" id="ARBA00023136"/>
    </source>
</evidence>
<feature type="transmembrane region" description="Helical" evidence="8">
    <location>
        <begin position="301"/>
        <end position="320"/>
    </location>
</feature>
<dbReference type="Proteomes" id="UP000235945">
    <property type="component" value="Unassembled WGS sequence"/>
</dbReference>
<feature type="transmembrane region" description="Helical" evidence="8">
    <location>
        <begin position="246"/>
        <end position="265"/>
    </location>
</feature>
<accession>A0A2N8P0V3</accession>
<feature type="transmembrane region" description="Helical" evidence="8">
    <location>
        <begin position="271"/>
        <end position="289"/>
    </location>
</feature>
<name>A0A2N8P0V3_STREU</name>
<evidence type="ECO:0000256" key="3">
    <source>
        <dbReference type="ARBA" id="ARBA00022475"/>
    </source>
</evidence>
<keyword evidence="3" id="KW-1003">Cell membrane</keyword>
<dbReference type="InterPro" id="IPR036259">
    <property type="entry name" value="MFS_trans_sf"/>
</dbReference>
<comment type="similarity">
    <text evidence="7">Belongs to the major facilitator superfamily. Proton-dependent oligopeptide transporter (POT/PTR) (TC 2.A.17) family.</text>
</comment>
<evidence type="ECO:0000256" key="1">
    <source>
        <dbReference type="ARBA" id="ARBA00004651"/>
    </source>
</evidence>
<sequence length="508" mass="53275">MASTLMKDAPGQGNAAGGGKTFFGHPRGLATLFMTEMWERFSFYGMRALLVYYLISGGPDGAEEGLQGGGLAMTAAMASSIYAVYLAMVYLLAVPGGWFGDRLWGPRKTVAIAGGVIMAGHFTLAVPGAPAFFIGLGLVALGSGLLKANISTMVGQLYAGPQDPRRDGGFTLFYIGINLGAFGAPFVIGTVGETVSWHAGFALAGVGMALGLVQFLIGTKHLDPRSSVVPNPLSPQERARCRKKGLGWLLAAATCCGVVVASGAFSLDRVLLPITLLGLIVPVVVLTRIKRDKELTGAEQARMSGYIWFFIAAAAFWMIYDQGGSTLSVFAAGSTAGELFGFDFPATWFQALNPLFVMALAPVLAWLWLWLARRRQEPGTAVKFAMALLCIGGSFFVFLLPMAAAADGSKVSPMWLVSIYLVQTVGELCLSPVGLSVTAKLAPAKYGSRMMGVWFLSVTAGNCVTSLLGLANVDLSGGGAVTAEAVLAAIAGLGIFMYRKRIAALTEG</sequence>
<dbReference type="Pfam" id="PF00854">
    <property type="entry name" value="PTR2"/>
    <property type="match status" value="1"/>
</dbReference>
<dbReference type="CDD" id="cd17346">
    <property type="entry name" value="MFS_DtpA_like"/>
    <property type="match status" value="1"/>
</dbReference>
<dbReference type="NCBIfam" id="TIGR00924">
    <property type="entry name" value="yjdL_sub1_fam"/>
    <property type="match status" value="1"/>
</dbReference>
<reference evidence="10" key="1">
    <citation type="submission" date="2015-07" db="EMBL/GenBank/DDBJ databases">
        <authorList>
            <person name="Graham D.E."/>
            <person name="Giannone R.J."/>
            <person name="Gulvik C.A."/>
            <person name="Hettich R.L."/>
            <person name="Klingeman D.M."/>
            <person name="Mahan K.M."/>
            <person name="Parry R.J."/>
            <person name="Spain J.C."/>
        </authorList>
    </citation>
    <scope>NUCLEOTIDE SEQUENCE [LARGE SCALE GENOMIC DNA]</scope>
    <source>
        <strain evidence="10">ATCC 27428</strain>
    </source>
</reference>
<evidence type="ECO:0000256" key="4">
    <source>
        <dbReference type="ARBA" id="ARBA00022692"/>
    </source>
</evidence>
<dbReference type="InterPro" id="IPR018456">
    <property type="entry name" value="PTR2_symporter_CS"/>
</dbReference>
<dbReference type="GO" id="GO:1904680">
    <property type="term" value="F:peptide transmembrane transporter activity"/>
    <property type="evidence" value="ECO:0007669"/>
    <property type="project" value="InterPro"/>
</dbReference>
<proteinExistence type="inferred from homology"/>
<dbReference type="PANTHER" id="PTHR23517:SF15">
    <property type="entry name" value="PROTON-DEPENDENT OLIGOPEPTIDE FAMILY TRANSPORT PROTEIN"/>
    <property type="match status" value="1"/>
</dbReference>
<comment type="subcellular location">
    <subcellularLocation>
        <location evidence="1">Cell membrane</location>
        <topology evidence="1">Multi-pass membrane protein</topology>
    </subcellularLocation>
    <subcellularLocation>
        <location evidence="7">Membrane</location>
        <topology evidence="7">Multi-pass membrane protein</topology>
    </subcellularLocation>
</comment>
<evidence type="ECO:0000313" key="10">
    <source>
        <dbReference type="Proteomes" id="UP000235945"/>
    </source>
</evidence>
<keyword evidence="2 7" id="KW-0813">Transport</keyword>
<organism evidence="9 10">
    <name type="scientific">Streptomyces eurocidicus</name>
    <name type="common">Streptoverticillium eurocidicus</name>
    <dbReference type="NCBI Taxonomy" id="66423"/>
    <lineage>
        <taxon>Bacteria</taxon>
        <taxon>Bacillati</taxon>
        <taxon>Actinomycetota</taxon>
        <taxon>Actinomycetes</taxon>
        <taxon>Kitasatosporales</taxon>
        <taxon>Streptomycetaceae</taxon>
        <taxon>Streptomyces</taxon>
    </lineage>
</organism>
<evidence type="ECO:0000256" key="7">
    <source>
        <dbReference type="RuleBase" id="RU003755"/>
    </source>
</evidence>
<feature type="transmembrane region" description="Helical" evidence="8">
    <location>
        <begin position="384"/>
        <end position="405"/>
    </location>
</feature>
<feature type="transmembrane region" description="Helical" evidence="8">
    <location>
        <begin position="417"/>
        <end position="439"/>
    </location>
</feature>
<protein>
    <submittedName>
        <fullName evidence="9">Amino acid transporter</fullName>
    </submittedName>
</protein>
<feature type="transmembrane region" description="Helical" evidence="8">
    <location>
        <begin position="197"/>
        <end position="217"/>
    </location>
</feature>
<feature type="transmembrane region" description="Helical" evidence="8">
    <location>
        <begin position="171"/>
        <end position="191"/>
    </location>
</feature>
<dbReference type="GO" id="GO:0005886">
    <property type="term" value="C:plasma membrane"/>
    <property type="evidence" value="ECO:0007669"/>
    <property type="project" value="UniProtKB-SubCell"/>
</dbReference>
<keyword evidence="10" id="KW-1185">Reference proteome</keyword>
<feature type="transmembrane region" description="Helical" evidence="8">
    <location>
        <begin position="451"/>
        <end position="471"/>
    </location>
</feature>
<dbReference type="Gene3D" id="1.20.1250.20">
    <property type="entry name" value="MFS general substrate transporter like domains"/>
    <property type="match status" value="1"/>
</dbReference>
<keyword evidence="5 8" id="KW-1133">Transmembrane helix</keyword>
<dbReference type="GO" id="GO:0006857">
    <property type="term" value="P:oligopeptide transport"/>
    <property type="evidence" value="ECO:0007669"/>
    <property type="project" value="InterPro"/>
</dbReference>
<keyword evidence="4 7" id="KW-0812">Transmembrane</keyword>
<feature type="transmembrane region" description="Helical" evidence="8">
    <location>
        <begin position="351"/>
        <end position="372"/>
    </location>
</feature>
<dbReference type="PROSITE" id="PS01023">
    <property type="entry name" value="PTR2_2"/>
    <property type="match status" value="1"/>
</dbReference>
<dbReference type="RefSeq" id="WP_102917755.1">
    <property type="nucleotide sequence ID" value="NZ_JACHJF010000021.1"/>
</dbReference>
<dbReference type="InterPro" id="IPR050171">
    <property type="entry name" value="MFS_Transporters"/>
</dbReference>
<comment type="caution">
    <text evidence="9">The sequence shown here is derived from an EMBL/GenBank/DDBJ whole genome shotgun (WGS) entry which is preliminary data.</text>
</comment>
<keyword evidence="6 8" id="KW-0472">Membrane</keyword>
<dbReference type="SUPFAM" id="SSF103473">
    <property type="entry name" value="MFS general substrate transporter"/>
    <property type="match status" value="1"/>
</dbReference>
<gene>
    <name evidence="9" type="ORF">AF335_08965</name>
</gene>
<feature type="transmembrane region" description="Helical" evidence="8">
    <location>
        <begin position="477"/>
        <end position="498"/>
    </location>
</feature>
<feature type="transmembrane region" description="Helical" evidence="8">
    <location>
        <begin position="132"/>
        <end position="150"/>
    </location>
</feature>
<dbReference type="EMBL" id="LGUI01000002">
    <property type="protein sequence ID" value="PNE34652.1"/>
    <property type="molecule type" value="Genomic_DNA"/>
</dbReference>
<dbReference type="PANTHER" id="PTHR23517">
    <property type="entry name" value="RESISTANCE PROTEIN MDTM, PUTATIVE-RELATED-RELATED"/>
    <property type="match status" value="1"/>
</dbReference>
<evidence type="ECO:0000256" key="8">
    <source>
        <dbReference type="SAM" id="Phobius"/>
    </source>
</evidence>
<feature type="transmembrane region" description="Helical" evidence="8">
    <location>
        <begin position="75"/>
        <end position="98"/>
    </location>
</feature>
<dbReference type="InterPro" id="IPR000109">
    <property type="entry name" value="POT_fam"/>
</dbReference>
<evidence type="ECO:0000313" key="9">
    <source>
        <dbReference type="EMBL" id="PNE34652.1"/>
    </source>
</evidence>
<evidence type="ECO:0000256" key="5">
    <source>
        <dbReference type="ARBA" id="ARBA00022989"/>
    </source>
</evidence>
<dbReference type="InterPro" id="IPR005279">
    <property type="entry name" value="Dipep/tripep_permease"/>
</dbReference>
<dbReference type="AlphaFoldDB" id="A0A2N8P0V3"/>
<evidence type="ECO:0000256" key="2">
    <source>
        <dbReference type="ARBA" id="ARBA00022448"/>
    </source>
</evidence>